<organism evidence="2">
    <name type="scientific">freshwater metagenome</name>
    <dbReference type="NCBI Taxonomy" id="449393"/>
    <lineage>
        <taxon>unclassified sequences</taxon>
        <taxon>metagenomes</taxon>
        <taxon>ecological metagenomes</taxon>
    </lineage>
</organism>
<name>A0A6J7K2H0_9ZZZZ</name>
<accession>A0A6J7K2H0</accession>
<dbReference type="AlphaFoldDB" id="A0A6J7K2H0"/>
<protein>
    <submittedName>
        <fullName evidence="2">Unannotated protein</fullName>
    </submittedName>
</protein>
<evidence type="ECO:0000259" key="1">
    <source>
        <dbReference type="PROSITE" id="PS50853"/>
    </source>
</evidence>
<sequence length="531" mass="55807">MNPRRPLRGLVAAILAISVVAVGLAGVSTASAAVNPYVQYQVSVHGNPTAVAITPNSATIVVVTSTERLSFIDPVLRYVTNSDMTCDSPNDVAVSPDGTSVYVACATEVWEHNFADPEVTDSFSLPGGVAPQHIAITPDGSRAYIADGATAQLIAVDLDTRETITTIPLLNGISPSDLAISPNGTRAITVTSEGNIDLFDIDPNSADYNTRIRNDTSSSGMHGVVFSPDSTRAYIGLDDSGNRQVEICEVGTYCGFNSSIDPVGSPLAIAISPDGNTLYTANYQGTVSLLNVVTENPIDNYDLRNDNDPVTAIAAAANDKYIVAAQYNDGITIVGTTVASKPGRLTALRAVRGDGSASISFTAGSDGGSPITKYQYMVDNGSWTDAVETSSPITVTGLSNYTNHRISLRAVNAVGASRMSAALKVRPRFTGPVLDTATANGFASITANFSSVLFGGVNGFRYSVEVKEVGTTSLFGFCRVGVSVRSCSVIGLNPDTEYNVTVTHFFRFPSSEDRRKTLPSNAVTVRTNPNP</sequence>
<dbReference type="PROSITE" id="PS50853">
    <property type="entry name" value="FN3"/>
    <property type="match status" value="1"/>
</dbReference>
<proteinExistence type="predicted"/>
<dbReference type="InterPro" id="IPR015943">
    <property type="entry name" value="WD40/YVTN_repeat-like_dom_sf"/>
</dbReference>
<dbReference type="PANTHER" id="PTHR47197">
    <property type="entry name" value="PROTEIN NIRF"/>
    <property type="match status" value="1"/>
</dbReference>
<dbReference type="SUPFAM" id="SSF49265">
    <property type="entry name" value="Fibronectin type III"/>
    <property type="match status" value="1"/>
</dbReference>
<dbReference type="PANTHER" id="PTHR47197:SF3">
    <property type="entry name" value="DIHYDRO-HEME D1 DEHYDROGENASE"/>
    <property type="match status" value="1"/>
</dbReference>
<dbReference type="InterPro" id="IPR013783">
    <property type="entry name" value="Ig-like_fold"/>
</dbReference>
<dbReference type="CDD" id="cd00063">
    <property type="entry name" value="FN3"/>
    <property type="match status" value="2"/>
</dbReference>
<dbReference type="InterPro" id="IPR051200">
    <property type="entry name" value="Host-pathogen_enzymatic-act"/>
</dbReference>
<reference evidence="2" key="1">
    <citation type="submission" date="2020-05" db="EMBL/GenBank/DDBJ databases">
        <authorList>
            <person name="Chiriac C."/>
            <person name="Salcher M."/>
            <person name="Ghai R."/>
            <person name="Kavagutti S V."/>
        </authorList>
    </citation>
    <scope>NUCLEOTIDE SEQUENCE</scope>
</reference>
<dbReference type="InterPro" id="IPR003961">
    <property type="entry name" value="FN3_dom"/>
</dbReference>
<evidence type="ECO:0000313" key="2">
    <source>
        <dbReference type="EMBL" id="CAB4950098.1"/>
    </source>
</evidence>
<dbReference type="Gene3D" id="2.130.10.10">
    <property type="entry name" value="YVTN repeat-like/Quinoprotein amine dehydrogenase"/>
    <property type="match status" value="2"/>
</dbReference>
<feature type="domain" description="Fibronectin type-III" evidence="1">
    <location>
        <begin position="341"/>
        <end position="433"/>
    </location>
</feature>
<dbReference type="SUPFAM" id="SSF82171">
    <property type="entry name" value="DPP6 N-terminal domain-like"/>
    <property type="match status" value="1"/>
</dbReference>
<dbReference type="InterPro" id="IPR036116">
    <property type="entry name" value="FN3_sf"/>
</dbReference>
<dbReference type="SMART" id="SM00060">
    <property type="entry name" value="FN3"/>
    <property type="match status" value="2"/>
</dbReference>
<dbReference type="Gene3D" id="2.60.40.10">
    <property type="entry name" value="Immunoglobulins"/>
    <property type="match status" value="1"/>
</dbReference>
<dbReference type="EMBL" id="CAFBNC010000119">
    <property type="protein sequence ID" value="CAB4950098.1"/>
    <property type="molecule type" value="Genomic_DNA"/>
</dbReference>
<gene>
    <name evidence="2" type="ORF">UFOPK3733_01818</name>
</gene>